<dbReference type="Gene3D" id="3.40.50.720">
    <property type="entry name" value="NAD(P)-binding Rossmann-like Domain"/>
    <property type="match status" value="1"/>
</dbReference>
<dbReference type="Proteomes" id="UP001596143">
    <property type="component" value="Unassembled WGS sequence"/>
</dbReference>
<protein>
    <recommendedName>
        <fullName evidence="3">Pyrroline-5-carboxylate reductase catalytic N-terminal domain-containing protein</fullName>
    </recommendedName>
</protein>
<dbReference type="EMBL" id="JBHSPF010000059">
    <property type="protein sequence ID" value="MFC5629422.1"/>
    <property type="molecule type" value="Genomic_DNA"/>
</dbReference>
<keyword evidence="2" id="KW-1185">Reference proteome</keyword>
<gene>
    <name evidence="1" type="ORF">ACFPTR_11215</name>
</gene>
<organism evidence="1 2">
    <name type="scientific">Aliibacillus thermotolerans</name>
    <dbReference type="NCBI Taxonomy" id="1834418"/>
    <lineage>
        <taxon>Bacteria</taxon>
        <taxon>Bacillati</taxon>
        <taxon>Bacillota</taxon>
        <taxon>Bacilli</taxon>
        <taxon>Bacillales</taxon>
        <taxon>Bacillaceae</taxon>
        <taxon>Aliibacillus</taxon>
    </lineage>
</organism>
<name>A0ABW0U7I1_9BACI</name>
<proteinExistence type="predicted"/>
<evidence type="ECO:0008006" key="3">
    <source>
        <dbReference type="Google" id="ProtNLM"/>
    </source>
</evidence>
<reference evidence="2" key="1">
    <citation type="journal article" date="2019" name="Int. J. Syst. Evol. Microbiol.">
        <title>The Global Catalogue of Microorganisms (GCM) 10K type strain sequencing project: providing services to taxonomists for standard genome sequencing and annotation.</title>
        <authorList>
            <consortium name="The Broad Institute Genomics Platform"/>
            <consortium name="The Broad Institute Genome Sequencing Center for Infectious Disease"/>
            <person name="Wu L."/>
            <person name="Ma J."/>
        </authorList>
    </citation>
    <scope>NUCLEOTIDE SEQUENCE [LARGE SCALE GENOMIC DNA]</scope>
    <source>
        <strain evidence="2">CGMCC 1.15790</strain>
    </source>
</reference>
<accession>A0ABW0U7I1</accession>
<evidence type="ECO:0000313" key="2">
    <source>
        <dbReference type="Proteomes" id="UP001596143"/>
    </source>
</evidence>
<comment type="caution">
    <text evidence="1">The sequence shown here is derived from an EMBL/GenBank/DDBJ whole genome shotgun (WGS) entry which is preliminary data.</text>
</comment>
<evidence type="ECO:0000313" key="1">
    <source>
        <dbReference type="EMBL" id="MFC5629422.1"/>
    </source>
</evidence>
<dbReference type="InterPro" id="IPR036291">
    <property type="entry name" value="NAD(P)-bd_dom_sf"/>
</dbReference>
<dbReference type="SUPFAM" id="SSF51735">
    <property type="entry name" value="NAD(P)-binding Rossmann-fold domains"/>
    <property type="match status" value="1"/>
</dbReference>
<sequence>MLIVGFGKLARMVTSVNKDVETFYVYNRTKEKVVEAKKKNRNIHIVTPDQFSSFQHIFLALPPDGLITFFQQYGAFFQENSLFFHTATGLTKEEVETYLPGHRVIPLKYAGHALQAMRENNGNTFVIPPGYEKERQIIEHWLGSAFSVVTGTEEEVLVANQVAVEETMKLVAQVTERLDERKIPKSIQEAALSHIPAGVVHAHLAGEHGAFAKKILEQWQKEKCDET</sequence>
<dbReference type="RefSeq" id="WP_270897147.1">
    <property type="nucleotide sequence ID" value="NZ_JBHSPF010000059.1"/>
</dbReference>